<dbReference type="Gene3D" id="1.25.40.20">
    <property type="entry name" value="Ankyrin repeat-containing domain"/>
    <property type="match status" value="3"/>
</dbReference>
<organism evidence="4 5">
    <name type="scientific">Colletotrichum plurivorum</name>
    <dbReference type="NCBI Taxonomy" id="2175906"/>
    <lineage>
        <taxon>Eukaryota</taxon>
        <taxon>Fungi</taxon>
        <taxon>Dikarya</taxon>
        <taxon>Ascomycota</taxon>
        <taxon>Pezizomycotina</taxon>
        <taxon>Sordariomycetes</taxon>
        <taxon>Hypocreomycetidae</taxon>
        <taxon>Glomerellales</taxon>
        <taxon>Glomerellaceae</taxon>
        <taxon>Colletotrichum</taxon>
        <taxon>Colletotrichum orchidearum species complex</taxon>
    </lineage>
</organism>
<dbReference type="EMBL" id="WIGO01000031">
    <property type="protein sequence ID" value="KAF6836534.1"/>
    <property type="molecule type" value="Genomic_DNA"/>
</dbReference>
<dbReference type="SUPFAM" id="SSF53474">
    <property type="entry name" value="alpha/beta-Hydrolases"/>
    <property type="match status" value="1"/>
</dbReference>
<dbReference type="InterPro" id="IPR029058">
    <property type="entry name" value="AB_hydrolase_fold"/>
</dbReference>
<dbReference type="InterPro" id="IPR002110">
    <property type="entry name" value="Ankyrin_rpt"/>
</dbReference>
<evidence type="ECO:0000313" key="5">
    <source>
        <dbReference type="Proteomes" id="UP000654918"/>
    </source>
</evidence>
<gene>
    <name evidence="4" type="ORF">CPLU01_03569</name>
</gene>
<dbReference type="PROSITE" id="PS50088">
    <property type="entry name" value="ANK_REPEAT"/>
    <property type="match status" value="3"/>
</dbReference>
<dbReference type="Proteomes" id="UP000654918">
    <property type="component" value="Unassembled WGS sequence"/>
</dbReference>
<evidence type="ECO:0000256" key="1">
    <source>
        <dbReference type="ARBA" id="ARBA00022737"/>
    </source>
</evidence>
<keyword evidence="2 3" id="KW-0040">ANK repeat</keyword>
<name>A0A8H6KRU7_9PEZI</name>
<dbReference type="InterPro" id="IPR036770">
    <property type="entry name" value="Ankyrin_rpt-contain_sf"/>
</dbReference>
<sequence>MPPAGLLLRQTSHSFGLLTSHSIVVVHGVSCTGDRPWVDTDDRPAWLKRDLFEGSNARIIGFNYEAVSDDGQLVYTQTGFETVARKLLDSVELWREDEDTRPLAFLGHDLGGVVVKMRLPMLWYIALSRSTLRSKLRSILLKFIKVFVGCPHRALSLASLTDDVATLIYNTRNAPRFGLLETARLYATTALQSNHLFLESNVPLRVQVASVFSQSLDRGRRVFDEFTATLDFSCETRIGLPGPHSTLLCGDVEDIESKRLQKILGISRQGDPRGVWPVPKTYEGFRLLLSNVTPPRVFHVKSHDATASGLLPMDEFADWTQRSQSPHAARYLSIPNDRTTPSVINDFVRFISENNKHTSRPRFRIFSFQFRRLKLHPDIDMGHVVDGTRLVLASFVAQALAYTMPRMAPEARPPSLSTLELASPEILTEYSLKRMFIQLNLSLWNIGIRAIWSVWDLDQCAGEGEPVRLVQALKECFQFTEFKPCILLSGSEPSMSGLAEIMESAGVPPLNLGPRYGTPIDVEARISQELELLQARYPSLGVLPGNIRNLLIDSDNESTLRETFLRWVVGTARRSVSRVQWLGRIYHAIGDQGHLEPQRLQSAILSSLSSEGAKTMERVLRWVLYSRRPFPPPELVAALALEDSIAVTPRHDTTPALNTGDGRDDGNGSLASFHAIADCLSGLIRVVDDEVHLSFVTGVDVLAKPGLDGVNMSHLDDAESNLLILRCLLRHLSSEVERHVSTSSRGESFRPSMFHHDFTAYAVHFWPHHYKLAHCHPSTREKTESCLASFLKQEPAAVSMMLRYFQIGSPETAPRAEGGEKPVTAVALLARCGFTDIGEIGALTSCPGWESDPETVFPALLEAVRGGHKQLVRGLPMSLLDDEAAESILSSTNDGQLDRDVMIHLFRQKRSRDGFQLPAAFRYHAAYVGIEEIVEKTQEYPADRDLWRNCMLRAAFAHDFEVFEIMAPHAVSSLKNDDKNLILEAASHIRGPADTRTLRNLLPTDVKLKSLYAPAISGNYLVVEDLLSELSKDVDIKDIKPSLDEATKMSSVEVVKVILKHVDPVGDSEILLGALHLAVQTSASAETCALFLDTGVDLENWNGNLFLAEAVIRDNMELAKLFVGHGVSIDAKNPEGEGALFIAASKGLLSMVEFLIDEHADVNGRTDRGLTPLYGASLNNKPESPLEAAYDFPAVLRLLVTKASLHLDSRRLVVFGDTEVTALFLVAKYGVVESARLLLEHGNPDLEFAPSADIDEDDSAAGYTALAIAALHSNTDIVRLLLEKGANVNHRVQRKNRTILHCASTEETVAILLEYGPDLEAKDYDGRTPLNWKSLAKDTCLIRRLANAGANLEAADSWGESPLVNAVEYGCLENFRFLFSKGSPINVKGGRYGSAVHPVTGGRNVNAEPSYCRSIMGQAFLTGTRDLVAYLLDKSGKIDATDRTGLPSLFKICFRNTDALEVFDMLLESYSAVVSKDTRDHMSRTILHCAALAGHLDLVEKLAELEPELLQQRDHDGWSALHWAARQPDLCSANNETFDQDPQSKASVIRFLVRKGCPGLGEKVSAGGRTWTVMEIAKYHDAPDDVIDAVADMMEEKCITEDVEEASPTTHDWVCDGCDSRICGKLHKCTGDDCHSYFGLCFKCVPYKDQIHDPAHVFIEVGESGW</sequence>
<dbReference type="SUPFAM" id="SSF48403">
    <property type="entry name" value="Ankyrin repeat"/>
    <property type="match status" value="2"/>
</dbReference>
<dbReference type="SMART" id="SM00248">
    <property type="entry name" value="ANK"/>
    <property type="match status" value="13"/>
</dbReference>
<accession>A0A8H6KRU7</accession>
<dbReference type="PANTHER" id="PTHR24198:SF165">
    <property type="entry name" value="ANKYRIN REPEAT-CONTAINING PROTEIN-RELATED"/>
    <property type="match status" value="1"/>
</dbReference>
<reference evidence="4" key="1">
    <citation type="journal article" date="2020" name="Phytopathology">
        <title>Genome Sequence Resources of Colletotrichum truncatum, C. plurivorum, C. musicola, and C. sojae: Four Species Pathogenic to Soybean (Glycine max).</title>
        <authorList>
            <person name="Rogerio F."/>
            <person name="Boufleur T.R."/>
            <person name="Ciampi-Guillardi M."/>
            <person name="Sukno S.A."/>
            <person name="Thon M.R."/>
            <person name="Massola Junior N.S."/>
            <person name="Baroncelli R."/>
        </authorList>
    </citation>
    <scope>NUCLEOTIDE SEQUENCE</scope>
    <source>
        <strain evidence="4">LFN00145</strain>
    </source>
</reference>
<keyword evidence="5" id="KW-1185">Reference proteome</keyword>
<dbReference type="Pfam" id="PF12796">
    <property type="entry name" value="Ank_2"/>
    <property type="match status" value="4"/>
</dbReference>
<feature type="repeat" description="ANK" evidence="3">
    <location>
        <begin position="1261"/>
        <end position="1293"/>
    </location>
</feature>
<protein>
    <submittedName>
        <fullName evidence="4">Uncharacterized protein</fullName>
    </submittedName>
</protein>
<feature type="repeat" description="ANK" evidence="3">
    <location>
        <begin position="1325"/>
        <end position="1357"/>
    </location>
</feature>
<keyword evidence="1" id="KW-0677">Repeat</keyword>
<evidence type="ECO:0000256" key="2">
    <source>
        <dbReference type="ARBA" id="ARBA00023043"/>
    </source>
</evidence>
<feature type="repeat" description="ANK" evidence="3">
    <location>
        <begin position="1135"/>
        <end position="1167"/>
    </location>
</feature>
<evidence type="ECO:0000256" key="3">
    <source>
        <dbReference type="PROSITE-ProRule" id="PRU00023"/>
    </source>
</evidence>
<proteinExistence type="predicted"/>
<dbReference type="PROSITE" id="PS50297">
    <property type="entry name" value="ANK_REP_REGION"/>
    <property type="match status" value="2"/>
</dbReference>
<evidence type="ECO:0000313" key="4">
    <source>
        <dbReference type="EMBL" id="KAF6836534.1"/>
    </source>
</evidence>
<dbReference type="PANTHER" id="PTHR24198">
    <property type="entry name" value="ANKYRIN REPEAT AND PROTEIN KINASE DOMAIN-CONTAINING PROTEIN"/>
    <property type="match status" value="1"/>
</dbReference>
<comment type="caution">
    <text evidence="4">The sequence shown here is derived from an EMBL/GenBank/DDBJ whole genome shotgun (WGS) entry which is preliminary data.</text>
</comment>